<accession>A0ABT8F8H3</accession>
<evidence type="ECO:0000313" key="3">
    <source>
        <dbReference type="Proteomes" id="UP001168552"/>
    </source>
</evidence>
<dbReference type="Proteomes" id="UP001168552">
    <property type="component" value="Unassembled WGS sequence"/>
</dbReference>
<dbReference type="RefSeq" id="WP_320005315.1">
    <property type="nucleotide sequence ID" value="NZ_JAUHJS010000008.1"/>
</dbReference>
<keyword evidence="1" id="KW-0812">Transmembrane</keyword>
<dbReference type="PROSITE" id="PS51257">
    <property type="entry name" value="PROKAR_LIPOPROTEIN"/>
    <property type="match status" value="1"/>
</dbReference>
<sequence>MKTVFIRVAVSVGLMFGMACVLYSLPSSTEIFIRTKVEVKEWEVMNKRTFDKLFKVSAVNNWQGASPSAPARYAPSDSSFFELYSNQHIKRAVY</sequence>
<dbReference type="EMBL" id="JAUHJS010000008">
    <property type="protein sequence ID" value="MDN4166777.1"/>
    <property type="molecule type" value="Genomic_DNA"/>
</dbReference>
<evidence type="ECO:0000313" key="2">
    <source>
        <dbReference type="EMBL" id="MDN4166777.1"/>
    </source>
</evidence>
<protein>
    <submittedName>
        <fullName evidence="2">Uncharacterized protein</fullName>
    </submittedName>
</protein>
<evidence type="ECO:0000256" key="1">
    <source>
        <dbReference type="SAM" id="Phobius"/>
    </source>
</evidence>
<keyword evidence="3" id="KW-1185">Reference proteome</keyword>
<proteinExistence type="predicted"/>
<organism evidence="2 3">
    <name type="scientific">Shiella aurantiaca</name>
    <dbReference type="NCBI Taxonomy" id="3058365"/>
    <lineage>
        <taxon>Bacteria</taxon>
        <taxon>Pseudomonadati</taxon>
        <taxon>Bacteroidota</taxon>
        <taxon>Cytophagia</taxon>
        <taxon>Cytophagales</taxon>
        <taxon>Shiellaceae</taxon>
        <taxon>Shiella</taxon>
    </lineage>
</organism>
<name>A0ABT8F8H3_9BACT</name>
<keyword evidence="1" id="KW-0472">Membrane</keyword>
<gene>
    <name evidence="2" type="ORF">QWY31_14795</name>
</gene>
<feature type="transmembrane region" description="Helical" evidence="1">
    <location>
        <begin position="6"/>
        <end position="25"/>
    </location>
</feature>
<comment type="caution">
    <text evidence="2">The sequence shown here is derived from an EMBL/GenBank/DDBJ whole genome shotgun (WGS) entry which is preliminary data.</text>
</comment>
<keyword evidence="1" id="KW-1133">Transmembrane helix</keyword>
<reference evidence="2" key="1">
    <citation type="submission" date="2023-06" db="EMBL/GenBank/DDBJ databases">
        <title>Cytophagales bacterium Strain LB-30, isolated from soil.</title>
        <authorList>
            <person name="Liu B."/>
        </authorList>
    </citation>
    <scope>NUCLEOTIDE SEQUENCE</scope>
    <source>
        <strain evidence="2">LB-30</strain>
    </source>
</reference>